<feature type="region of interest" description="Disordered" evidence="1">
    <location>
        <begin position="399"/>
        <end position="422"/>
    </location>
</feature>
<evidence type="ECO:0000256" key="1">
    <source>
        <dbReference type="SAM" id="MobiDB-lite"/>
    </source>
</evidence>
<evidence type="ECO:0000313" key="3">
    <source>
        <dbReference type="EMBL" id="KAH0811968.1"/>
    </source>
</evidence>
<reference evidence="3" key="1">
    <citation type="journal article" date="2020" name="J Insects Food Feed">
        <title>The yellow mealworm (Tenebrio molitor) genome: a resource for the emerging insects as food and feed industry.</title>
        <authorList>
            <person name="Eriksson T."/>
            <person name="Andere A."/>
            <person name="Kelstrup H."/>
            <person name="Emery V."/>
            <person name="Picard C."/>
        </authorList>
    </citation>
    <scope>NUCLEOTIDE SEQUENCE</scope>
    <source>
        <strain evidence="3">Stoneville</strain>
        <tissue evidence="3">Whole head</tissue>
    </source>
</reference>
<evidence type="ECO:0000313" key="4">
    <source>
        <dbReference type="Proteomes" id="UP000719412"/>
    </source>
</evidence>
<accession>A0A8J6HE02</accession>
<feature type="compositionally biased region" description="Basic residues" evidence="1">
    <location>
        <begin position="399"/>
        <end position="412"/>
    </location>
</feature>
<keyword evidence="4" id="KW-1185">Reference proteome</keyword>
<evidence type="ECO:0000256" key="2">
    <source>
        <dbReference type="SAM" id="SignalP"/>
    </source>
</evidence>
<dbReference type="EMBL" id="JABDTM020026414">
    <property type="protein sequence ID" value="KAH0811968.1"/>
    <property type="molecule type" value="Genomic_DNA"/>
</dbReference>
<feature type="signal peptide" evidence="2">
    <location>
        <begin position="1"/>
        <end position="18"/>
    </location>
</feature>
<reference evidence="3" key="2">
    <citation type="submission" date="2021-08" db="EMBL/GenBank/DDBJ databases">
        <authorList>
            <person name="Eriksson T."/>
        </authorList>
    </citation>
    <scope>NUCLEOTIDE SEQUENCE</scope>
    <source>
        <strain evidence="3">Stoneville</strain>
        <tissue evidence="3">Whole head</tissue>
    </source>
</reference>
<feature type="compositionally biased region" description="Basic and acidic residues" evidence="1">
    <location>
        <begin position="413"/>
        <end position="422"/>
    </location>
</feature>
<proteinExistence type="predicted"/>
<keyword evidence="2" id="KW-0732">Signal</keyword>
<organism evidence="3 4">
    <name type="scientific">Tenebrio molitor</name>
    <name type="common">Yellow mealworm beetle</name>
    <dbReference type="NCBI Taxonomy" id="7067"/>
    <lineage>
        <taxon>Eukaryota</taxon>
        <taxon>Metazoa</taxon>
        <taxon>Ecdysozoa</taxon>
        <taxon>Arthropoda</taxon>
        <taxon>Hexapoda</taxon>
        <taxon>Insecta</taxon>
        <taxon>Pterygota</taxon>
        <taxon>Neoptera</taxon>
        <taxon>Endopterygota</taxon>
        <taxon>Coleoptera</taxon>
        <taxon>Polyphaga</taxon>
        <taxon>Cucujiformia</taxon>
        <taxon>Tenebrionidae</taxon>
        <taxon>Tenebrio</taxon>
    </lineage>
</organism>
<sequence>MVLTLFQVVVLYLSSVSAGKSVKKFKDESSILNKKLIGKSKSPPPAVIAIEIVDPNENKTSKNSKRTIDSSLGYGYHSPAKYQVYKYSQHDIPAYRGSHNLLSGGIKSHNFDLQKSVSYNLPSQSYKSNLKQYYQPGTTLYSTVNSQGQVGGLSSHVPQHGSEPQVPVIILRVYPSQLNDPSAVLHPNLPQSHPLSSVVNSIDVQALLSKYVQNVLVDQHQPQQYYQQQYQQPVQDYQYQYVQQPHYDDYSDNQADGLLTHENYPKETHTRVIFRTDKNKIGGSHRTETKTIQVAIPEQSYSSVQVETPHMQYSYTSPGDTPHMQYSYTSPGDTAHMQYSYTSPGAATGQQYYYQQGPDVSQSYYYQMVPETGYQQVEQQVDYVQPVQNVENVTPHNYHAHQKRSKKARFSRNRQEEEKVSDVIKLNPIKA</sequence>
<feature type="chain" id="PRO_5035276163" evidence="2">
    <location>
        <begin position="19"/>
        <end position="431"/>
    </location>
</feature>
<comment type="caution">
    <text evidence="3">The sequence shown here is derived from an EMBL/GenBank/DDBJ whole genome shotgun (WGS) entry which is preliminary data.</text>
</comment>
<dbReference type="Proteomes" id="UP000719412">
    <property type="component" value="Unassembled WGS sequence"/>
</dbReference>
<protein>
    <submittedName>
        <fullName evidence="3">Uncharacterized protein</fullName>
    </submittedName>
</protein>
<gene>
    <name evidence="3" type="ORF">GEV33_010825</name>
</gene>
<name>A0A8J6HE02_TENMO</name>
<dbReference type="AlphaFoldDB" id="A0A8J6HE02"/>